<dbReference type="EMBL" id="KE560907">
    <property type="protein sequence ID" value="EPZ34827.1"/>
    <property type="molecule type" value="Genomic_DNA"/>
</dbReference>
<protein>
    <submittedName>
        <fullName evidence="2">Uncharacterized protein</fullName>
    </submittedName>
</protein>
<reference evidence="5" key="2">
    <citation type="journal article" date="2018" name="Nat. Microbiol.">
        <title>Leveraging single-cell genomics to expand the fungal tree of life.</title>
        <authorList>
            <person name="Ahrendt S.R."/>
            <person name="Quandt C.A."/>
            <person name="Ciobanu D."/>
            <person name="Clum A."/>
            <person name="Salamov A."/>
            <person name="Andreopoulos B."/>
            <person name="Cheng J.F."/>
            <person name="Woyke T."/>
            <person name="Pelin A."/>
            <person name="Henrissat B."/>
            <person name="Reynolds N.K."/>
            <person name="Benny G.L."/>
            <person name="Smith M.E."/>
            <person name="James T.Y."/>
            <person name="Grigoriev I.V."/>
        </authorList>
    </citation>
    <scope>NUCLEOTIDE SEQUENCE [LARGE SCALE GENOMIC DNA]</scope>
    <source>
        <strain evidence="5">CSF55</strain>
    </source>
</reference>
<dbReference type="EMBL" id="ML005684">
    <property type="protein sequence ID" value="RKP17761.1"/>
    <property type="molecule type" value="Genomic_DNA"/>
</dbReference>
<reference evidence="3" key="3">
    <citation type="submission" date="2018-08" db="EMBL/GenBank/DDBJ databases">
        <title>Leveraging single-cell genomics to expand the Fungal Tree of Life.</title>
        <authorList>
            <consortium name="DOE Joint Genome Institute"/>
            <person name="Ahrendt S.R."/>
            <person name="Quandt C.A."/>
            <person name="Ciobanu D."/>
            <person name="Clum A."/>
            <person name="Salamov A."/>
            <person name="Andreopoulos B."/>
            <person name="Cheng J.-F."/>
            <person name="Woyke T."/>
            <person name="Pelin A."/>
            <person name="Henrissat B."/>
            <person name="Reynolds N."/>
            <person name="Benny G.L."/>
            <person name="Smith M.E."/>
            <person name="James T.Y."/>
            <person name="Grigoriev I.V."/>
        </authorList>
    </citation>
    <scope>NUCLEOTIDE SEQUENCE</scope>
    <source>
        <strain evidence="3">CSF55</strain>
    </source>
</reference>
<keyword evidence="4" id="KW-1185">Reference proteome</keyword>
<dbReference type="Proteomes" id="UP000281549">
    <property type="component" value="Unassembled WGS sequence"/>
</dbReference>
<evidence type="ECO:0000313" key="3">
    <source>
        <dbReference type="EMBL" id="RKP17761.1"/>
    </source>
</evidence>
<dbReference type="Proteomes" id="UP000030755">
    <property type="component" value="Unassembled WGS sequence"/>
</dbReference>
<reference evidence="2 4" key="1">
    <citation type="journal article" date="2013" name="Curr. Biol.">
        <title>Shared signatures of parasitism and phylogenomics unite Cryptomycota and microsporidia.</title>
        <authorList>
            <person name="James T.Y."/>
            <person name="Pelin A."/>
            <person name="Bonen L."/>
            <person name="Ahrendt S."/>
            <person name="Sain D."/>
            <person name="Corradi N."/>
            <person name="Stajich J.E."/>
        </authorList>
    </citation>
    <scope>NUCLEOTIDE SEQUENCE [LARGE SCALE GENOMIC DNA]</scope>
    <source>
        <strain evidence="2 4">CSF55</strain>
        <strain evidence="2 4">CSF55</strain>
    </source>
</reference>
<dbReference type="AlphaFoldDB" id="A0A075AX39"/>
<feature type="region of interest" description="Disordered" evidence="1">
    <location>
        <begin position="247"/>
        <end position="275"/>
    </location>
</feature>
<name>A0A075AX39_ROZAC</name>
<accession>A0A075AX39</accession>
<evidence type="ECO:0000256" key="1">
    <source>
        <dbReference type="SAM" id="MobiDB-lite"/>
    </source>
</evidence>
<dbReference type="HOGENOM" id="CLU_1012480_0_0_1"/>
<gene>
    <name evidence="2" type="ORF">O9G_002425</name>
    <name evidence="3" type="ORF">ROZALSC1DRAFT_30469</name>
</gene>
<proteinExistence type="predicted"/>
<sequence length="275" mass="31800">MKSWRKVKEKNSDNLTRCILCLEYENKTDFTAKLLNDDKVYTSDKILFQNLIDKNTQLKDTKIIEEAIFLSDDVELPKISFEIRSMDDKEAEIEIVFEATPGVHLVLFKIICFKSFHQSSYDCWWDLIAHSIDLETLQYRNEIDILKDRIILLEESLVEKEDNFNKNTEELVIKSVELLNKKKAKIQRTEPINKNETDESNDNADGTSVNAAVEDLVPSNVALQNTPPFSLEEPIFQPVIIKKRKLNVTQKEKDEASRNTAQEEGIVESTLDDLE</sequence>
<organism evidence="2 4">
    <name type="scientific">Rozella allomycis (strain CSF55)</name>
    <dbReference type="NCBI Taxonomy" id="988480"/>
    <lineage>
        <taxon>Eukaryota</taxon>
        <taxon>Fungi</taxon>
        <taxon>Fungi incertae sedis</taxon>
        <taxon>Cryptomycota</taxon>
        <taxon>Cryptomycota incertae sedis</taxon>
        <taxon>Rozella</taxon>
    </lineage>
</organism>
<evidence type="ECO:0000313" key="5">
    <source>
        <dbReference type="Proteomes" id="UP000281549"/>
    </source>
</evidence>
<evidence type="ECO:0000313" key="2">
    <source>
        <dbReference type="EMBL" id="EPZ34827.1"/>
    </source>
</evidence>
<evidence type="ECO:0000313" key="4">
    <source>
        <dbReference type="Proteomes" id="UP000030755"/>
    </source>
</evidence>